<dbReference type="OrthoDB" id="5690765at2"/>
<proteinExistence type="predicted"/>
<evidence type="ECO:0000256" key="1">
    <source>
        <dbReference type="SAM" id="Phobius"/>
    </source>
</evidence>
<evidence type="ECO:0008006" key="4">
    <source>
        <dbReference type="Google" id="ProtNLM"/>
    </source>
</evidence>
<keyword evidence="1" id="KW-0812">Transmembrane</keyword>
<keyword evidence="1" id="KW-0472">Membrane</keyword>
<dbReference type="Proteomes" id="UP000294841">
    <property type="component" value="Unassembled WGS sequence"/>
</dbReference>
<comment type="caution">
    <text evidence="2">The sequence shown here is derived from an EMBL/GenBank/DDBJ whole genome shotgun (WGS) entry which is preliminary data.</text>
</comment>
<keyword evidence="3" id="KW-1185">Reference proteome</keyword>
<dbReference type="EMBL" id="SLXI01000004">
    <property type="protein sequence ID" value="TCP12372.1"/>
    <property type="molecule type" value="Genomic_DNA"/>
</dbReference>
<sequence length="104" mass="12158">MRKNNLPTTFTSFQWGLAMFCLPILLWPLALLISPNLLKNPTLTDLEIRSMSIFFWIYPLILSIIARILYKLHQHNKLFSKILLILSMIIFYAVLYYIAVVGLN</sequence>
<feature type="transmembrane region" description="Helical" evidence="1">
    <location>
        <begin position="12"/>
        <end position="33"/>
    </location>
</feature>
<accession>A0A4R2MUK7</accession>
<protein>
    <recommendedName>
        <fullName evidence="4">DUF5389 domain-containing protein</fullName>
    </recommendedName>
</protein>
<dbReference type="AlphaFoldDB" id="A0A4R2MUK7"/>
<evidence type="ECO:0000313" key="2">
    <source>
        <dbReference type="EMBL" id="TCP12372.1"/>
    </source>
</evidence>
<evidence type="ECO:0000313" key="3">
    <source>
        <dbReference type="Proteomes" id="UP000294841"/>
    </source>
</evidence>
<feature type="transmembrane region" description="Helical" evidence="1">
    <location>
        <begin position="82"/>
        <end position="103"/>
    </location>
</feature>
<gene>
    <name evidence="2" type="ORF">EV697_104187</name>
</gene>
<keyword evidence="1" id="KW-1133">Transmembrane helix</keyword>
<name>A0A4R2MUK7_9PAST</name>
<dbReference type="RefSeq" id="WP_132024024.1">
    <property type="nucleotide sequence ID" value="NZ_CP016605.1"/>
</dbReference>
<reference evidence="2 3" key="1">
    <citation type="submission" date="2019-03" db="EMBL/GenBank/DDBJ databases">
        <title>Genomic Encyclopedia of Type Strains, Phase IV (KMG-IV): sequencing the most valuable type-strain genomes for metagenomic binning, comparative biology and taxonomic classification.</title>
        <authorList>
            <person name="Goeker M."/>
        </authorList>
    </citation>
    <scope>NUCLEOTIDE SEQUENCE [LARGE SCALE GENOMIC DNA]</scope>
    <source>
        <strain evidence="2 3">DSM 28231</strain>
    </source>
</reference>
<dbReference type="InterPro" id="IPR035333">
    <property type="entry name" value="DUF5389"/>
</dbReference>
<organism evidence="2 3">
    <name type="scientific">Bisgaardia hudsonensis</name>
    <dbReference type="NCBI Taxonomy" id="109472"/>
    <lineage>
        <taxon>Bacteria</taxon>
        <taxon>Pseudomonadati</taxon>
        <taxon>Pseudomonadota</taxon>
        <taxon>Gammaproteobacteria</taxon>
        <taxon>Pasteurellales</taxon>
        <taxon>Pasteurellaceae</taxon>
        <taxon>Bisgaardia</taxon>
    </lineage>
</organism>
<dbReference type="Pfam" id="PF17364">
    <property type="entry name" value="DUF5389"/>
    <property type="match status" value="1"/>
</dbReference>
<feature type="transmembrane region" description="Helical" evidence="1">
    <location>
        <begin position="53"/>
        <end position="70"/>
    </location>
</feature>